<feature type="binding site" evidence="10">
    <location>
        <begin position="535"/>
        <end position="536"/>
    </location>
    <ligand>
        <name>L-glutamate</name>
        <dbReference type="ChEBI" id="CHEBI:29985"/>
    </ligand>
</feature>
<sequence>MAMAARISRRSLRGIARKPRRHPYRESVGRSFVSGFYIRKTWQNRLLWTSSDQRRDARYASTRSAASSPGGWRSSHQTSLTQKKKRSTMKFEPLARSLIATALIVAYSPSFAASQAPVAAENGMVVTAQHLATHVGVDVLKAGGNAVDAAVAVGYALAVVYPAAGNLGGGGFMTVQLADGRKTFLDFREKAPLAATANMYLDKDGKVIPDLSAKGHLAVGVPGTVSGMEMALSKYGTRKREEVIAPAIKLAEEGFVLGQGDVDMLSSATEVFKADMADSGSIFLDKGEPMQVGQKLVQKDLAKTLKEISDKGSDGFYKGWVAKALVDSSQAGKGIITQADLDHYKTRELAPVECDYRGYHVVSAPPPSSGGVVICQILNILEGYPMKELGFRSAQGMHYQIEAMRHAYVDRNSYLGDPDFVKNPVEHLLDVKYAAKLREAIEPQKAGDSNKIKPGVAPHEGSNTTHYSIVDKWGNAASVTYTLNNWFGAGVMASKTGVILNDEMDDFTVKVGVPNMYGLVQGEANAIAPGKTPLSSMSPTIVTKDGKAVMVVGTPGGSRIITATLLTMLNVIDYGMNIQEAVDATRFHQQWQPEATNIDTFAVSPDTLKILESWGHKFAGPQPLNHVAAILVGAPSLGGKPVGNNRFYGANDPRRNTGLSLGY</sequence>
<comment type="similarity">
    <text evidence="3 11">Belongs to the gamma-glutamyltransferase family.</text>
</comment>
<gene>
    <name evidence="13" type="ORF">ALO73_05260</name>
</gene>
<dbReference type="PANTHER" id="PTHR43199">
    <property type="entry name" value="GLUTATHIONE HYDROLASE"/>
    <property type="match status" value="1"/>
</dbReference>
<feature type="active site" description="Nucleophile" evidence="9">
    <location>
        <position position="464"/>
    </location>
</feature>
<dbReference type="NCBIfam" id="TIGR00066">
    <property type="entry name" value="g_glut_trans"/>
    <property type="match status" value="1"/>
</dbReference>
<feature type="region of interest" description="Disordered" evidence="12">
    <location>
        <begin position="1"/>
        <end position="24"/>
    </location>
</feature>
<feature type="binding site" evidence="10">
    <location>
        <position position="557"/>
    </location>
    <ligand>
        <name>L-glutamate</name>
        <dbReference type="ChEBI" id="CHEBI:29985"/>
    </ligand>
</feature>
<dbReference type="InterPro" id="IPR043138">
    <property type="entry name" value="GGT_lsub"/>
</dbReference>
<keyword evidence="5 11" id="KW-0378">Hydrolase</keyword>
<feature type="compositionally biased region" description="Low complexity" evidence="12">
    <location>
        <begin position="59"/>
        <end position="68"/>
    </location>
</feature>
<evidence type="ECO:0000256" key="8">
    <source>
        <dbReference type="ARBA" id="ARBA00047417"/>
    </source>
</evidence>
<dbReference type="PANTHER" id="PTHR43199:SF1">
    <property type="entry name" value="GLUTATHIONE HYDROLASE PROENZYME"/>
    <property type="match status" value="1"/>
</dbReference>
<evidence type="ECO:0000256" key="4">
    <source>
        <dbReference type="ARBA" id="ARBA00022679"/>
    </source>
</evidence>
<comment type="pathway">
    <text evidence="11">Sulfur metabolism; glutathione metabolism.</text>
</comment>
<comment type="subunit">
    <text evidence="11">This enzyme consists of two polypeptide chains, which are synthesized in precursor form from a single polypeptide.</text>
</comment>
<dbReference type="GO" id="GO:0036374">
    <property type="term" value="F:glutathione hydrolase activity"/>
    <property type="evidence" value="ECO:0007669"/>
    <property type="project" value="UniProtKB-UniRule"/>
</dbReference>
<dbReference type="Pfam" id="PF01019">
    <property type="entry name" value="G_glu_transpept"/>
    <property type="match status" value="1"/>
</dbReference>
<evidence type="ECO:0000256" key="5">
    <source>
        <dbReference type="ARBA" id="ARBA00022801"/>
    </source>
</evidence>
<evidence type="ECO:0000256" key="3">
    <source>
        <dbReference type="ARBA" id="ARBA00009381"/>
    </source>
</evidence>
<evidence type="ECO:0000256" key="10">
    <source>
        <dbReference type="PIRSR" id="PIRSR600101-2"/>
    </source>
</evidence>
<dbReference type="InterPro" id="IPR029055">
    <property type="entry name" value="Ntn_hydrolases_N"/>
</dbReference>
<dbReference type="PRINTS" id="PR01210">
    <property type="entry name" value="GGTRANSPTASE"/>
</dbReference>
<evidence type="ECO:0000256" key="11">
    <source>
        <dbReference type="RuleBase" id="RU368036"/>
    </source>
</evidence>
<dbReference type="Gene3D" id="1.10.246.130">
    <property type="match status" value="1"/>
</dbReference>
<reference evidence="13 14" key="1">
    <citation type="submission" date="2015-09" db="EMBL/GenBank/DDBJ databases">
        <title>Genome announcement of multiple Pseudomonas syringae strains.</title>
        <authorList>
            <person name="Thakur S."/>
            <person name="Wang P.W."/>
            <person name="Gong Y."/>
            <person name="Weir B.S."/>
            <person name="Guttman D.S."/>
        </authorList>
    </citation>
    <scope>NUCLEOTIDE SEQUENCE [LARGE SCALE GENOMIC DNA]</scope>
    <source>
        <strain evidence="13 14">ICMP9757</strain>
    </source>
</reference>
<dbReference type="GO" id="GO:0006751">
    <property type="term" value="P:glutathione catabolic process"/>
    <property type="evidence" value="ECO:0007669"/>
    <property type="project" value="UniProtKB-UniRule"/>
</dbReference>
<feature type="binding site" evidence="10">
    <location>
        <position position="506"/>
    </location>
    <ligand>
        <name>L-glutamate</name>
        <dbReference type="ChEBI" id="CHEBI:29985"/>
    </ligand>
</feature>
<evidence type="ECO:0000256" key="1">
    <source>
        <dbReference type="ARBA" id="ARBA00001049"/>
    </source>
</evidence>
<feature type="binding site" evidence="10">
    <location>
        <begin position="482"/>
        <end position="484"/>
    </location>
    <ligand>
        <name>L-glutamate</name>
        <dbReference type="ChEBI" id="CHEBI:29985"/>
    </ligand>
</feature>
<feature type="region of interest" description="Disordered" evidence="12">
    <location>
        <begin position="59"/>
        <end position="87"/>
    </location>
</feature>
<comment type="PTM">
    <text evidence="11">Cleaved by autocatalysis into a large and a small subunit.</text>
</comment>
<comment type="catalytic activity">
    <reaction evidence="8 11">
        <text>an N-terminal (5-L-glutamyl)-[peptide] + an alpha-amino acid = 5-L-glutamyl amino acid + an N-terminal L-alpha-aminoacyl-[peptide]</text>
        <dbReference type="Rhea" id="RHEA:23904"/>
        <dbReference type="Rhea" id="RHEA-COMP:9780"/>
        <dbReference type="Rhea" id="RHEA-COMP:9795"/>
        <dbReference type="ChEBI" id="CHEBI:77644"/>
        <dbReference type="ChEBI" id="CHEBI:78597"/>
        <dbReference type="ChEBI" id="CHEBI:78599"/>
        <dbReference type="ChEBI" id="CHEBI:78608"/>
        <dbReference type="EC" id="2.3.2.2"/>
    </reaction>
</comment>
<dbReference type="Proteomes" id="UP000050345">
    <property type="component" value="Unassembled WGS sequence"/>
</dbReference>
<keyword evidence="4 11" id="KW-0808">Transferase</keyword>
<organism evidence="13 14">
    <name type="scientific">Pseudomonas syringae pv. daphniphylli</name>
    <dbReference type="NCBI Taxonomy" id="264455"/>
    <lineage>
        <taxon>Bacteria</taxon>
        <taxon>Pseudomonadati</taxon>
        <taxon>Pseudomonadota</taxon>
        <taxon>Gammaproteobacteria</taxon>
        <taxon>Pseudomonadales</taxon>
        <taxon>Pseudomonadaceae</taxon>
        <taxon>Pseudomonas</taxon>
        <taxon>Pseudomonas syringae</taxon>
    </lineage>
</organism>
<protein>
    <recommendedName>
        <fullName evidence="11">Glutathione hydrolase proenzyme</fullName>
        <ecNumber evidence="11">2.3.2.2</ecNumber>
        <ecNumber evidence="11">3.4.19.13</ecNumber>
    </recommendedName>
    <component>
        <recommendedName>
            <fullName evidence="11">Glutathione hydrolase large chain</fullName>
        </recommendedName>
    </component>
    <component>
        <recommendedName>
            <fullName evidence="11">Glutathione hydrolase small chain</fullName>
        </recommendedName>
    </component>
</protein>
<evidence type="ECO:0000256" key="12">
    <source>
        <dbReference type="SAM" id="MobiDB-lite"/>
    </source>
</evidence>
<dbReference type="GO" id="GO:0006750">
    <property type="term" value="P:glutathione biosynthetic process"/>
    <property type="evidence" value="ECO:0007669"/>
    <property type="project" value="UniProtKB-KW"/>
</dbReference>
<evidence type="ECO:0000256" key="2">
    <source>
        <dbReference type="ARBA" id="ARBA00001089"/>
    </source>
</evidence>
<dbReference type="InterPro" id="IPR051792">
    <property type="entry name" value="GGT_bact"/>
</dbReference>
<dbReference type="InterPro" id="IPR000101">
    <property type="entry name" value="GGT_peptidase"/>
</dbReference>
<feature type="compositionally biased region" description="Basic residues" evidence="12">
    <location>
        <begin position="7"/>
        <end position="23"/>
    </location>
</feature>
<dbReference type="SUPFAM" id="SSF56235">
    <property type="entry name" value="N-terminal nucleophile aminohydrolases (Ntn hydrolases)"/>
    <property type="match status" value="1"/>
</dbReference>
<evidence type="ECO:0000256" key="7">
    <source>
        <dbReference type="ARBA" id="ARBA00023315"/>
    </source>
</evidence>
<comment type="catalytic activity">
    <reaction evidence="1 11">
        <text>an S-substituted glutathione + H2O = an S-substituted L-cysteinylglycine + L-glutamate</text>
        <dbReference type="Rhea" id="RHEA:59468"/>
        <dbReference type="ChEBI" id="CHEBI:15377"/>
        <dbReference type="ChEBI" id="CHEBI:29985"/>
        <dbReference type="ChEBI" id="CHEBI:90779"/>
        <dbReference type="ChEBI" id="CHEBI:143103"/>
        <dbReference type="EC" id="3.4.19.13"/>
    </reaction>
</comment>
<evidence type="ECO:0000256" key="6">
    <source>
        <dbReference type="ARBA" id="ARBA00023145"/>
    </source>
</evidence>
<dbReference type="EMBL" id="LJQF01000096">
    <property type="protein sequence ID" value="KPX15670.1"/>
    <property type="molecule type" value="Genomic_DNA"/>
</dbReference>
<dbReference type="AlphaFoldDB" id="A0A9X0H5U2"/>
<dbReference type="GO" id="GO:0103068">
    <property type="term" value="F:leukotriene C4 gamma-glutamyl transferase activity"/>
    <property type="evidence" value="ECO:0007669"/>
    <property type="project" value="UniProtKB-EC"/>
</dbReference>
<evidence type="ECO:0000313" key="13">
    <source>
        <dbReference type="EMBL" id="KPX15670.1"/>
    </source>
</evidence>
<comment type="catalytic activity">
    <reaction evidence="2 11">
        <text>glutathione + H2O = L-cysteinylglycine + L-glutamate</text>
        <dbReference type="Rhea" id="RHEA:28807"/>
        <dbReference type="ChEBI" id="CHEBI:15377"/>
        <dbReference type="ChEBI" id="CHEBI:29985"/>
        <dbReference type="ChEBI" id="CHEBI:57925"/>
        <dbReference type="ChEBI" id="CHEBI:61694"/>
        <dbReference type="EC" id="3.4.19.13"/>
    </reaction>
</comment>
<keyword evidence="11" id="KW-0317">Glutathione biosynthesis</keyword>
<dbReference type="EC" id="3.4.19.13" evidence="11"/>
<evidence type="ECO:0000256" key="9">
    <source>
        <dbReference type="PIRSR" id="PIRSR600101-1"/>
    </source>
</evidence>
<comment type="caution">
    <text evidence="13">The sequence shown here is derived from an EMBL/GenBank/DDBJ whole genome shotgun (WGS) entry which is preliminary data.</text>
</comment>
<keyword evidence="6 11" id="KW-0865">Zymogen</keyword>
<dbReference type="InterPro" id="IPR043137">
    <property type="entry name" value="GGT_ssub_C"/>
</dbReference>
<dbReference type="EC" id="2.3.2.2" evidence="11"/>
<evidence type="ECO:0000313" key="14">
    <source>
        <dbReference type="Proteomes" id="UP000050345"/>
    </source>
</evidence>
<name>A0A9X0H5U2_PSESX</name>
<feature type="binding site" evidence="10">
    <location>
        <position position="188"/>
    </location>
    <ligand>
        <name>L-glutamate</name>
        <dbReference type="ChEBI" id="CHEBI:29985"/>
    </ligand>
</feature>
<dbReference type="Gene3D" id="3.60.20.40">
    <property type="match status" value="1"/>
</dbReference>
<proteinExistence type="inferred from homology"/>
<accession>A0A9X0H5U2</accession>
<keyword evidence="7 11" id="KW-0012">Acyltransferase</keyword>